<dbReference type="NCBIfam" id="TIGR03296">
    <property type="entry name" value="M6dom_TIGR03296"/>
    <property type="match status" value="1"/>
</dbReference>
<dbReference type="PANTHER" id="PTHR41775">
    <property type="entry name" value="SECRETED PROTEIN-RELATED"/>
    <property type="match status" value="1"/>
</dbReference>
<name>A0AAU9EIJ1_9FIRM</name>
<dbReference type="Pfam" id="PF05547">
    <property type="entry name" value="Peptidase_M6"/>
    <property type="match status" value="1"/>
</dbReference>
<dbReference type="GO" id="GO:0005509">
    <property type="term" value="F:calcium ion binding"/>
    <property type="evidence" value="ECO:0007669"/>
    <property type="project" value="InterPro"/>
</dbReference>
<dbReference type="GO" id="GO:0008233">
    <property type="term" value="F:peptidase activity"/>
    <property type="evidence" value="ECO:0007669"/>
    <property type="project" value="InterPro"/>
</dbReference>
<dbReference type="PROSITE" id="PS50222">
    <property type="entry name" value="EF_HAND_2"/>
    <property type="match status" value="1"/>
</dbReference>
<dbReference type="InterPro" id="IPR018247">
    <property type="entry name" value="EF_Hand_1_Ca_BS"/>
</dbReference>
<organism evidence="2 3">
    <name type="scientific">Helicovermis profundi</name>
    <dbReference type="NCBI Taxonomy" id="3065157"/>
    <lineage>
        <taxon>Bacteria</taxon>
        <taxon>Bacillati</taxon>
        <taxon>Bacillota</taxon>
        <taxon>Clostridia</taxon>
        <taxon>Helicovermis</taxon>
    </lineage>
</organism>
<dbReference type="AlphaFoldDB" id="A0AAU9EIJ1"/>
<dbReference type="SUPFAM" id="SSF55486">
    <property type="entry name" value="Metalloproteases ('zincins'), catalytic domain"/>
    <property type="match status" value="1"/>
</dbReference>
<evidence type="ECO:0000313" key="3">
    <source>
        <dbReference type="Proteomes" id="UP001321786"/>
    </source>
</evidence>
<accession>A0AAU9EIJ1</accession>
<evidence type="ECO:0000259" key="1">
    <source>
        <dbReference type="PROSITE" id="PS50222"/>
    </source>
</evidence>
<dbReference type="PANTHER" id="PTHR41775:SF1">
    <property type="entry name" value="PEPTIDASE M6-LIKE DOMAIN-CONTAINING PROTEIN"/>
    <property type="match status" value="1"/>
</dbReference>
<keyword evidence="3" id="KW-1185">Reference proteome</keyword>
<sequence length="734" mass="84077">MKKKFYIVVLVILSLYSIPTYAESKYSFIKPSFMITINDVQVENDNTNYPLLIYNDITYLPMTWNNSKSLGLEVRFDDKNIYINNTNYSYKFVNESVEKKTIGNFIANLPKRNIIVNGIKIENENQKFPVLMYNDILYFPLTYTYINNIFKFEISYAVNDGLRINSLNNIFKLNNENPIVSLVNNAADDTKTDIITSKNVYNTNNRAYIKNIESYVNRIEIEINNLTPEILDNGDKIYYKKDITGTTIGKYIWKNGNYYIGEFDPKYLNFKGVGLEVVKNSFKYIGEFKGEGKKELGVTYFDDGTASKITEFINGVDEEVNIKYTKKKSKIANNQKVLIIMTEFNDVKFKTSEKQWYNFFFGNDNSVKAFYKYTSNGTVNFIPVEETQNIKNDGIIRVTLNKNHYNYKDDVSKSDEVFIDSISEVDKYIDFKKYDLNNNGFIDSNELIIVNVVAGYEYVEDNADAPSIYAHMSSVSNSKLFLDETTISSFAMIGELNYDSSISPSTYMSTLAVACHEIGHIFDLLDLYDTDYTSEGVGPFSLMSTGTNLYTQNGKIGEIPIDFDPWSKEKLGFIKPINISTSGEYDLYSKNTGKYNVLRIDISKDEYFLLENRKFVDYDLALSKFASKSGVLIWHIDNSVINEKSNANEVNNDEDRKGVDLEEANESKNGYGLLDVNSKKNKDKFNPFFRSDTYNIFNNTSKPSSKLNNGKDSGISVEILEDGDVVKLKINIDN</sequence>
<dbReference type="Proteomes" id="UP001321786">
    <property type="component" value="Chromosome"/>
</dbReference>
<proteinExistence type="predicted"/>
<dbReference type="PROSITE" id="PS00018">
    <property type="entry name" value="EF_HAND_1"/>
    <property type="match status" value="1"/>
</dbReference>
<dbReference type="EMBL" id="AP028654">
    <property type="protein sequence ID" value="BEP27704.1"/>
    <property type="molecule type" value="Genomic_DNA"/>
</dbReference>
<protein>
    <recommendedName>
        <fullName evidence="1">EF-hand domain-containing protein</fullName>
    </recommendedName>
</protein>
<reference evidence="2 3" key="1">
    <citation type="submission" date="2023-08" db="EMBL/GenBank/DDBJ databases">
        <title>Helicovermis profunda gen. nov., sp. nov., a novel mesophilic, fermentative bacterium within the Bacillota from a deep-sea hydrothermal vent chimney.</title>
        <authorList>
            <person name="Miyazaki U."/>
            <person name="Mizutani D."/>
            <person name="Hashimoto Y."/>
            <person name="Tame A."/>
            <person name="Sawayama S."/>
            <person name="Miyazaki J."/>
            <person name="Takai K."/>
            <person name="Nakagawa S."/>
        </authorList>
    </citation>
    <scope>NUCLEOTIDE SEQUENCE [LARGE SCALE GENOMIC DNA]</scope>
    <source>
        <strain evidence="2 3">S502</strain>
    </source>
</reference>
<gene>
    <name evidence="2" type="ORF">HLPR_00350</name>
</gene>
<dbReference type="InterPro" id="IPR008757">
    <property type="entry name" value="Peptidase_M6-like_domain"/>
</dbReference>
<dbReference type="InterPro" id="IPR002048">
    <property type="entry name" value="EF_hand_dom"/>
</dbReference>
<dbReference type="GO" id="GO:0006508">
    <property type="term" value="P:proteolysis"/>
    <property type="evidence" value="ECO:0007669"/>
    <property type="project" value="InterPro"/>
</dbReference>
<dbReference type="KEGG" id="hprf:HLPR_00350"/>
<feature type="domain" description="EF-hand" evidence="1">
    <location>
        <begin position="431"/>
        <end position="457"/>
    </location>
</feature>
<dbReference type="RefSeq" id="WP_338536074.1">
    <property type="nucleotide sequence ID" value="NZ_AP028654.1"/>
</dbReference>
<evidence type="ECO:0000313" key="2">
    <source>
        <dbReference type="EMBL" id="BEP27704.1"/>
    </source>
</evidence>